<dbReference type="GO" id="GO:0003700">
    <property type="term" value="F:DNA-binding transcription factor activity"/>
    <property type="evidence" value="ECO:0007669"/>
    <property type="project" value="InterPro"/>
</dbReference>
<dbReference type="SMART" id="SM00342">
    <property type="entry name" value="HTH_ARAC"/>
    <property type="match status" value="1"/>
</dbReference>
<evidence type="ECO:0000256" key="3">
    <source>
        <dbReference type="ARBA" id="ARBA00023163"/>
    </source>
</evidence>
<accession>A0A9X3CH37</accession>
<dbReference type="RefSeq" id="WP_265688767.1">
    <property type="nucleotide sequence ID" value="NZ_JAKRRX010000130.1"/>
</dbReference>
<dbReference type="InterPro" id="IPR018062">
    <property type="entry name" value="HTH_AraC-typ_CS"/>
</dbReference>
<proteinExistence type="predicted"/>
<dbReference type="EMBL" id="JAKRRX010000130">
    <property type="protein sequence ID" value="MCW8335646.1"/>
    <property type="molecule type" value="Genomic_DNA"/>
</dbReference>
<keyword evidence="3" id="KW-0804">Transcription</keyword>
<keyword evidence="6" id="KW-1185">Reference proteome</keyword>
<dbReference type="PANTHER" id="PTHR43130">
    <property type="entry name" value="ARAC-FAMILY TRANSCRIPTIONAL REGULATOR"/>
    <property type="match status" value="1"/>
</dbReference>
<dbReference type="InterPro" id="IPR018060">
    <property type="entry name" value="HTH_AraC"/>
</dbReference>
<feature type="domain" description="HTH araC/xylS-type" evidence="4">
    <location>
        <begin position="219"/>
        <end position="317"/>
    </location>
</feature>
<dbReference type="Pfam" id="PF01965">
    <property type="entry name" value="DJ-1_PfpI"/>
    <property type="match status" value="1"/>
</dbReference>
<dbReference type="PANTHER" id="PTHR43130:SF3">
    <property type="entry name" value="HTH-TYPE TRANSCRIPTIONAL REGULATOR RV1931C"/>
    <property type="match status" value="1"/>
</dbReference>
<keyword evidence="2" id="KW-0238">DNA-binding</keyword>
<sequence>MDTPKTYKVALVAFEGISAFHLSVPCLVFQDVFIDRHALFELEICSLSQYDISSASGFDIVVQHDIQIIDNSDIIIIPSWPNALPDVPTNLIEKLLAAHQRGVIIVGLCLGAFVLAHTGLLNGKTATTHWAFSKQFEQRFPNVIFDNQPLFIDHGLLITSAGTAAALDCCLHIVRKLCGSEVASELARVMVTAPFRAGGQQQYIPTPISPRPENPTSFTQVIEQVESQINQQHNIDTLAERCAMSRRTFTRQFKANYGCTFGQWLMNQRLQLSQRLLESSQYPISQVAELSGFGSESVYRKHFKAAFQLSPSQWRANFSG</sequence>
<name>A0A9X3CH37_9VIBR</name>
<dbReference type="SUPFAM" id="SSF52317">
    <property type="entry name" value="Class I glutamine amidotransferase-like"/>
    <property type="match status" value="1"/>
</dbReference>
<dbReference type="Pfam" id="PF12833">
    <property type="entry name" value="HTH_18"/>
    <property type="match status" value="1"/>
</dbReference>
<reference evidence="5" key="1">
    <citation type="submission" date="2022-02" db="EMBL/GenBank/DDBJ databases">
        <title>Vibrio sp. nov., a new bacterium isolated from Bohai sea, China.</title>
        <authorList>
            <person name="Yuan Y."/>
        </authorList>
    </citation>
    <scope>NUCLEOTIDE SEQUENCE</scope>
    <source>
        <strain evidence="5">DBSS07</strain>
    </source>
</reference>
<evidence type="ECO:0000256" key="2">
    <source>
        <dbReference type="ARBA" id="ARBA00023125"/>
    </source>
</evidence>
<dbReference type="GO" id="GO:0043565">
    <property type="term" value="F:sequence-specific DNA binding"/>
    <property type="evidence" value="ECO:0007669"/>
    <property type="project" value="InterPro"/>
</dbReference>
<dbReference type="PROSITE" id="PS00041">
    <property type="entry name" value="HTH_ARAC_FAMILY_1"/>
    <property type="match status" value="1"/>
</dbReference>
<dbReference type="InterPro" id="IPR009057">
    <property type="entry name" value="Homeodomain-like_sf"/>
</dbReference>
<dbReference type="SUPFAM" id="SSF46689">
    <property type="entry name" value="Homeodomain-like"/>
    <property type="match status" value="2"/>
</dbReference>
<dbReference type="InterPro" id="IPR052158">
    <property type="entry name" value="INH-QAR"/>
</dbReference>
<protein>
    <submittedName>
        <fullName evidence="5">Helix-turn-helix domain-containing protein</fullName>
    </submittedName>
</protein>
<dbReference type="PROSITE" id="PS01124">
    <property type="entry name" value="HTH_ARAC_FAMILY_2"/>
    <property type="match status" value="1"/>
</dbReference>
<dbReference type="Gene3D" id="1.10.10.60">
    <property type="entry name" value="Homeodomain-like"/>
    <property type="match status" value="1"/>
</dbReference>
<evidence type="ECO:0000313" key="6">
    <source>
        <dbReference type="Proteomes" id="UP001155586"/>
    </source>
</evidence>
<dbReference type="Gene3D" id="3.40.50.880">
    <property type="match status" value="1"/>
</dbReference>
<organism evidence="5 6">
    <name type="scientific">Vibrio paucivorans</name>
    <dbReference type="NCBI Taxonomy" id="2829489"/>
    <lineage>
        <taxon>Bacteria</taxon>
        <taxon>Pseudomonadati</taxon>
        <taxon>Pseudomonadota</taxon>
        <taxon>Gammaproteobacteria</taxon>
        <taxon>Vibrionales</taxon>
        <taxon>Vibrionaceae</taxon>
        <taxon>Vibrio</taxon>
    </lineage>
</organism>
<evidence type="ECO:0000259" key="4">
    <source>
        <dbReference type="PROSITE" id="PS01124"/>
    </source>
</evidence>
<dbReference type="CDD" id="cd03137">
    <property type="entry name" value="GATase1_AraC_1"/>
    <property type="match status" value="1"/>
</dbReference>
<dbReference type="Proteomes" id="UP001155586">
    <property type="component" value="Unassembled WGS sequence"/>
</dbReference>
<comment type="caution">
    <text evidence="5">The sequence shown here is derived from an EMBL/GenBank/DDBJ whole genome shotgun (WGS) entry which is preliminary data.</text>
</comment>
<evidence type="ECO:0000313" key="5">
    <source>
        <dbReference type="EMBL" id="MCW8335646.1"/>
    </source>
</evidence>
<evidence type="ECO:0000256" key="1">
    <source>
        <dbReference type="ARBA" id="ARBA00023015"/>
    </source>
</evidence>
<gene>
    <name evidence="5" type="ORF">MD483_17695</name>
</gene>
<keyword evidence="1" id="KW-0805">Transcription regulation</keyword>
<dbReference type="InterPro" id="IPR029062">
    <property type="entry name" value="Class_I_gatase-like"/>
</dbReference>
<dbReference type="AlphaFoldDB" id="A0A9X3CH37"/>
<dbReference type="InterPro" id="IPR002818">
    <property type="entry name" value="DJ-1/PfpI"/>
</dbReference>